<dbReference type="Pfam" id="PF05226">
    <property type="entry name" value="CHASE2"/>
    <property type="match status" value="1"/>
</dbReference>
<dbReference type="PANTHER" id="PTHR43065:SF10">
    <property type="entry name" value="PEROXIDE STRESS-ACTIVATED HISTIDINE KINASE MAK3"/>
    <property type="match status" value="1"/>
</dbReference>
<dbReference type="Gene3D" id="3.30.565.10">
    <property type="entry name" value="Histidine kinase-like ATPase, C-terminal domain"/>
    <property type="match status" value="1"/>
</dbReference>
<dbReference type="Pfam" id="PF02518">
    <property type="entry name" value="HATPase_c"/>
    <property type="match status" value="1"/>
</dbReference>
<dbReference type="GO" id="GO:0005524">
    <property type="term" value="F:ATP binding"/>
    <property type="evidence" value="ECO:0007669"/>
    <property type="project" value="UniProtKB-KW"/>
</dbReference>
<feature type="transmembrane region" description="Helical" evidence="10">
    <location>
        <begin position="21"/>
        <end position="42"/>
    </location>
</feature>
<dbReference type="PRINTS" id="PR00344">
    <property type="entry name" value="BCTRLSENSOR"/>
</dbReference>
<feature type="transmembrane region" description="Helical" evidence="10">
    <location>
        <begin position="376"/>
        <end position="400"/>
    </location>
</feature>
<keyword evidence="8" id="KW-0902">Two-component regulatory system</keyword>
<keyword evidence="10" id="KW-0472">Membrane</keyword>
<dbReference type="RefSeq" id="WP_021833715.1">
    <property type="nucleotide sequence ID" value="NZ_CAQL01000937.1"/>
</dbReference>
<feature type="domain" description="Histidine kinase" evidence="11">
    <location>
        <begin position="435"/>
        <end position="678"/>
    </location>
</feature>
<evidence type="ECO:0000259" key="11">
    <source>
        <dbReference type="PROSITE" id="PS50109"/>
    </source>
</evidence>
<keyword evidence="3" id="KW-0597">Phosphoprotein</keyword>
<organism evidence="12 13">
    <name type="scientific">Crocosphaera watsonii WH 0005</name>
    <dbReference type="NCBI Taxonomy" id="423472"/>
    <lineage>
        <taxon>Bacteria</taxon>
        <taxon>Bacillati</taxon>
        <taxon>Cyanobacteriota</taxon>
        <taxon>Cyanophyceae</taxon>
        <taxon>Oscillatoriophycideae</taxon>
        <taxon>Chroococcales</taxon>
        <taxon>Aphanothecaceae</taxon>
        <taxon>Crocosphaera</taxon>
    </lineage>
</organism>
<dbReference type="CDD" id="cd00075">
    <property type="entry name" value="HATPase"/>
    <property type="match status" value="1"/>
</dbReference>
<evidence type="ECO:0000256" key="5">
    <source>
        <dbReference type="ARBA" id="ARBA00022741"/>
    </source>
</evidence>
<feature type="coiled-coil region" evidence="9">
    <location>
        <begin position="399"/>
        <end position="426"/>
    </location>
</feature>
<name>T2IYI3_CROWT</name>
<evidence type="ECO:0000256" key="4">
    <source>
        <dbReference type="ARBA" id="ARBA00022679"/>
    </source>
</evidence>
<evidence type="ECO:0000313" key="12">
    <source>
        <dbReference type="EMBL" id="CCQ57984.1"/>
    </source>
</evidence>
<reference evidence="12 13" key="1">
    <citation type="submission" date="2013-01" db="EMBL/GenBank/DDBJ databases">
        <authorList>
            <person name="Bench S."/>
        </authorList>
    </citation>
    <scope>NUCLEOTIDE SEQUENCE [LARGE SCALE GENOMIC DNA]</scope>
    <source>
        <strain evidence="12 13">WH 0005</strain>
    </source>
</reference>
<evidence type="ECO:0000256" key="8">
    <source>
        <dbReference type="ARBA" id="ARBA00023012"/>
    </source>
</evidence>
<dbReference type="InterPro" id="IPR005467">
    <property type="entry name" value="His_kinase_dom"/>
</dbReference>
<evidence type="ECO:0000256" key="10">
    <source>
        <dbReference type="SAM" id="Phobius"/>
    </source>
</evidence>
<dbReference type="InterPro" id="IPR036097">
    <property type="entry name" value="HisK_dim/P_sf"/>
</dbReference>
<dbReference type="GO" id="GO:0000155">
    <property type="term" value="F:phosphorelay sensor kinase activity"/>
    <property type="evidence" value="ECO:0007669"/>
    <property type="project" value="InterPro"/>
</dbReference>
<evidence type="ECO:0000256" key="3">
    <source>
        <dbReference type="ARBA" id="ARBA00022553"/>
    </source>
</evidence>
<dbReference type="Gene3D" id="1.10.287.130">
    <property type="match status" value="1"/>
</dbReference>
<dbReference type="SMART" id="SM00388">
    <property type="entry name" value="HisKA"/>
    <property type="match status" value="1"/>
</dbReference>
<keyword evidence="7" id="KW-0067">ATP-binding</keyword>
<keyword evidence="10" id="KW-0812">Transmembrane</keyword>
<keyword evidence="4" id="KW-0808">Transferase</keyword>
<accession>T2IYI3</accession>
<protein>
    <recommendedName>
        <fullName evidence="2">histidine kinase</fullName>
        <ecNumber evidence="2">2.7.13.3</ecNumber>
    </recommendedName>
</protein>
<evidence type="ECO:0000256" key="6">
    <source>
        <dbReference type="ARBA" id="ARBA00022777"/>
    </source>
</evidence>
<sequence>MKNSRLWLRIYGKVIGAISPFIVLILLLNANGFLSTLELAIYDLFFQSRPLENLDKRIVIVGLEEPEIKEYYPLTDSNLAQLIKKINSQKPSVIGLDFYRDVSVGEGAEELKKVFESTSNLFGVQKVIGDKKSIVKPPAVLEARGLVASSDVVVDSDGVLRRGLLVPIADGKSNLFSLGATLGIVHLQSKGITPQTINRSITLGEVTFHPFRPHDGGYGHEDHGGYQVLLNFRNPQQSFQFVSFSEVLNNKVSPNLFTNRMVLIGATAPSIRDVFYTPFSRSLNSPPSTFYGVEIQANIASHLVSAVLDKRTIIQTLPNLIENLLMVFWGCITAILLWGLRSESNYLKLSVMLLSITLGLMGILIGGSYFLFLQGWWIPVISSFLTIGGCSLITIGLILVEKNQEIRQLLTNLEQAQEQIVQEKKQAGLAKFVAGVAHEINNPLTFINNFADLTLEASQKLEEEQAKYLEKLTPESQKKTQKLTKRIVENLVDLVEQSKKATRITQSLLRQAHPDMKQSTLTNINELVEANLSIISYSKQTEKSDFSLRVETEYDLAIGQQLVIAGDLNQIIVNLLNNACDAVFEKKDRVGSEFEPTILVTTNIIENQGIEIEVIDNGDGIPTEIVEHIFEPFNTSKEPGKGTGLGLFLVYDLVKQNQWDISWKRENELTKFSLRLQW</sequence>
<evidence type="ECO:0000256" key="9">
    <source>
        <dbReference type="SAM" id="Coils"/>
    </source>
</evidence>
<dbReference type="PANTHER" id="PTHR43065">
    <property type="entry name" value="SENSOR HISTIDINE KINASE"/>
    <property type="match status" value="1"/>
</dbReference>
<dbReference type="Proteomes" id="UP000017981">
    <property type="component" value="Unassembled WGS sequence"/>
</dbReference>
<dbReference type="InterPro" id="IPR004358">
    <property type="entry name" value="Sig_transdc_His_kin-like_C"/>
</dbReference>
<dbReference type="SMART" id="SM01080">
    <property type="entry name" value="CHASE2"/>
    <property type="match status" value="1"/>
</dbReference>
<keyword evidence="5" id="KW-0547">Nucleotide-binding</keyword>
<keyword evidence="9" id="KW-0175">Coiled coil</keyword>
<dbReference type="AlphaFoldDB" id="T2IYI3"/>
<dbReference type="SUPFAM" id="SSF55874">
    <property type="entry name" value="ATPase domain of HSP90 chaperone/DNA topoisomerase II/histidine kinase"/>
    <property type="match status" value="1"/>
</dbReference>
<reference evidence="12 13" key="2">
    <citation type="submission" date="2013-09" db="EMBL/GenBank/DDBJ databases">
        <title>Whole genome comparison of six Crocosphaera watsonii strains with differing phenotypes.</title>
        <authorList>
            <person name="Bench S.R."/>
            <person name="Heller P."/>
            <person name="Frank I."/>
            <person name="Arciniega M."/>
            <person name="Shilova I.N."/>
            <person name="Zehr J.P."/>
        </authorList>
    </citation>
    <scope>NUCLEOTIDE SEQUENCE [LARGE SCALE GENOMIC DNA]</scope>
    <source>
        <strain evidence="12 13">WH 0005</strain>
    </source>
</reference>
<dbReference type="EMBL" id="CAQL01000937">
    <property type="protein sequence ID" value="CCQ57984.1"/>
    <property type="molecule type" value="Genomic_DNA"/>
</dbReference>
<comment type="catalytic activity">
    <reaction evidence="1">
        <text>ATP + protein L-histidine = ADP + protein N-phospho-L-histidine.</text>
        <dbReference type="EC" id="2.7.13.3"/>
    </reaction>
</comment>
<dbReference type="Pfam" id="PF00512">
    <property type="entry name" value="HisKA"/>
    <property type="match status" value="1"/>
</dbReference>
<proteinExistence type="predicted"/>
<gene>
    <name evidence="12" type="ORF">CWATWH0005_5591</name>
</gene>
<dbReference type="CDD" id="cd00082">
    <property type="entry name" value="HisKA"/>
    <property type="match status" value="1"/>
</dbReference>
<feature type="transmembrane region" description="Helical" evidence="10">
    <location>
        <begin position="351"/>
        <end position="370"/>
    </location>
</feature>
<evidence type="ECO:0000256" key="2">
    <source>
        <dbReference type="ARBA" id="ARBA00012438"/>
    </source>
</evidence>
<dbReference type="InterPro" id="IPR036890">
    <property type="entry name" value="HATPase_C_sf"/>
</dbReference>
<feature type="transmembrane region" description="Helical" evidence="10">
    <location>
        <begin position="320"/>
        <end position="339"/>
    </location>
</feature>
<keyword evidence="10" id="KW-1133">Transmembrane helix</keyword>
<dbReference type="EC" id="2.7.13.3" evidence="2"/>
<dbReference type="SMART" id="SM00387">
    <property type="entry name" value="HATPase_c"/>
    <property type="match status" value="1"/>
</dbReference>
<evidence type="ECO:0000256" key="1">
    <source>
        <dbReference type="ARBA" id="ARBA00000085"/>
    </source>
</evidence>
<dbReference type="InterPro" id="IPR007890">
    <property type="entry name" value="CHASE2"/>
</dbReference>
<comment type="caution">
    <text evidence="12">The sequence shown here is derived from an EMBL/GenBank/DDBJ whole genome shotgun (WGS) entry which is preliminary data.</text>
</comment>
<evidence type="ECO:0000313" key="13">
    <source>
        <dbReference type="Proteomes" id="UP000017981"/>
    </source>
</evidence>
<dbReference type="InterPro" id="IPR003661">
    <property type="entry name" value="HisK_dim/P_dom"/>
</dbReference>
<dbReference type="PROSITE" id="PS50109">
    <property type="entry name" value="HIS_KIN"/>
    <property type="match status" value="1"/>
</dbReference>
<dbReference type="SUPFAM" id="SSF47384">
    <property type="entry name" value="Homodimeric domain of signal transducing histidine kinase"/>
    <property type="match status" value="1"/>
</dbReference>
<keyword evidence="6" id="KW-0418">Kinase</keyword>
<dbReference type="InterPro" id="IPR003594">
    <property type="entry name" value="HATPase_dom"/>
</dbReference>
<evidence type="ECO:0000256" key="7">
    <source>
        <dbReference type="ARBA" id="ARBA00022840"/>
    </source>
</evidence>